<reference evidence="2 3" key="1">
    <citation type="submission" date="2018-11" db="EMBL/GenBank/DDBJ databases">
        <authorList>
            <consortium name="Pathogen Informatics"/>
        </authorList>
    </citation>
    <scope>NUCLEOTIDE SEQUENCE [LARGE SCALE GENOMIC DNA]</scope>
</reference>
<dbReference type="Proteomes" id="UP000050761">
    <property type="component" value="Unassembled WGS sequence"/>
</dbReference>
<evidence type="ECO:0000313" key="4">
    <source>
        <dbReference type="WBParaSite" id="HPBE_0000570801-mRNA-1"/>
    </source>
</evidence>
<proteinExistence type="predicted"/>
<name>A0A183FGD4_HELPZ</name>
<sequence length="85" mass="9591">MPRRRGEVPNQRAAATTTSVVREMSDESEVSEEEAERAATATASSEAPPPDTFVRERTQWGIHCQLHGTCIPWRLFPCLREVPLR</sequence>
<dbReference type="AlphaFoldDB" id="A0A183FGD4"/>
<dbReference type="EMBL" id="UZAH01025523">
    <property type="protein sequence ID" value="VDO65552.1"/>
    <property type="molecule type" value="Genomic_DNA"/>
</dbReference>
<feature type="compositionally biased region" description="Acidic residues" evidence="1">
    <location>
        <begin position="26"/>
        <end position="35"/>
    </location>
</feature>
<evidence type="ECO:0000313" key="2">
    <source>
        <dbReference type="EMBL" id="VDO65552.1"/>
    </source>
</evidence>
<evidence type="ECO:0000313" key="3">
    <source>
        <dbReference type="Proteomes" id="UP000050761"/>
    </source>
</evidence>
<organism evidence="3 4">
    <name type="scientific">Heligmosomoides polygyrus</name>
    <name type="common">Parasitic roundworm</name>
    <dbReference type="NCBI Taxonomy" id="6339"/>
    <lineage>
        <taxon>Eukaryota</taxon>
        <taxon>Metazoa</taxon>
        <taxon>Ecdysozoa</taxon>
        <taxon>Nematoda</taxon>
        <taxon>Chromadorea</taxon>
        <taxon>Rhabditida</taxon>
        <taxon>Rhabditina</taxon>
        <taxon>Rhabditomorpha</taxon>
        <taxon>Strongyloidea</taxon>
        <taxon>Heligmosomidae</taxon>
        <taxon>Heligmosomoides</taxon>
    </lineage>
</organism>
<feature type="region of interest" description="Disordered" evidence="1">
    <location>
        <begin position="1"/>
        <end position="53"/>
    </location>
</feature>
<keyword evidence="3" id="KW-1185">Reference proteome</keyword>
<reference evidence="4" key="2">
    <citation type="submission" date="2019-09" db="UniProtKB">
        <authorList>
            <consortium name="WormBaseParasite"/>
        </authorList>
    </citation>
    <scope>IDENTIFICATION</scope>
</reference>
<protein>
    <submittedName>
        <fullName evidence="2 4">Uncharacterized protein</fullName>
    </submittedName>
</protein>
<evidence type="ECO:0000256" key="1">
    <source>
        <dbReference type="SAM" id="MobiDB-lite"/>
    </source>
</evidence>
<accession>A0A183FGD4</accession>
<gene>
    <name evidence="2" type="ORF">HPBE_LOCUS5709</name>
</gene>
<dbReference type="WBParaSite" id="HPBE_0000570801-mRNA-1">
    <property type="protein sequence ID" value="HPBE_0000570801-mRNA-1"/>
    <property type="gene ID" value="HPBE_0000570801"/>
</dbReference>
<accession>A0A3P8B130</accession>